<dbReference type="EMBL" id="CM018031">
    <property type="protein sequence ID" value="KAA8549081.1"/>
    <property type="molecule type" value="Genomic_DNA"/>
</dbReference>
<accession>A0A5J5C647</accession>
<feature type="compositionally biased region" description="Basic and acidic residues" evidence="4">
    <location>
        <begin position="9"/>
        <end position="21"/>
    </location>
</feature>
<keyword evidence="2" id="KW-0804">Transcription</keyword>
<comment type="similarity">
    <text evidence="3">Belongs to the GRAS family.</text>
</comment>
<organism evidence="5 6">
    <name type="scientific">Nyssa sinensis</name>
    <dbReference type="NCBI Taxonomy" id="561372"/>
    <lineage>
        <taxon>Eukaryota</taxon>
        <taxon>Viridiplantae</taxon>
        <taxon>Streptophyta</taxon>
        <taxon>Embryophyta</taxon>
        <taxon>Tracheophyta</taxon>
        <taxon>Spermatophyta</taxon>
        <taxon>Magnoliopsida</taxon>
        <taxon>eudicotyledons</taxon>
        <taxon>Gunneridae</taxon>
        <taxon>Pentapetalae</taxon>
        <taxon>asterids</taxon>
        <taxon>Cornales</taxon>
        <taxon>Nyssaceae</taxon>
        <taxon>Nyssa</taxon>
    </lineage>
</organism>
<dbReference type="Proteomes" id="UP000325577">
    <property type="component" value="Linkage Group LG0"/>
</dbReference>
<feature type="region of interest" description="Disordered" evidence="4">
    <location>
        <begin position="1"/>
        <end position="21"/>
    </location>
</feature>
<evidence type="ECO:0000256" key="4">
    <source>
        <dbReference type="SAM" id="MobiDB-lite"/>
    </source>
</evidence>
<name>A0A5J5C647_9ASTE</name>
<dbReference type="OrthoDB" id="1745519at2759"/>
<evidence type="ECO:0000256" key="2">
    <source>
        <dbReference type="ARBA" id="ARBA00023163"/>
    </source>
</evidence>
<dbReference type="PANTHER" id="PTHR31636">
    <property type="entry name" value="OSJNBA0084A10.13 PROTEIN-RELATED"/>
    <property type="match status" value="1"/>
</dbReference>
<dbReference type="PROSITE" id="PS50985">
    <property type="entry name" value="GRAS"/>
    <property type="match status" value="1"/>
</dbReference>
<feature type="region of interest" description="Leucine repeat II (LRII)" evidence="3">
    <location>
        <begin position="222"/>
        <end position="254"/>
    </location>
</feature>
<protein>
    <submittedName>
        <fullName evidence="5">Uncharacterized protein</fullName>
    </submittedName>
</protein>
<dbReference type="AlphaFoldDB" id="A0A5J5C647"/>
<evidence type="ECO:0000256" key="1">
    <source>
        <dbReference type="ARBA" id="ARBA00023015"/>
    </source>
</evidence>
<comment type="caution">
    <text evidence="3">Lacks conserved residue(s) required for the propagation of feature annotation.</text>
</comment>
<sequence length="279" mass="31786">MAIKGFYLPKDEHPPSRRHQQEPTLDYCMLGSFQFNTVSSSDQLIQETAKLESIQTGISLAAETKKEQSLASLELINNYANGYKKLKAEKLSNLDHHEMIRMGHERKLSTEEIMRLAGERYIQFCTQRVDDVYMLMHPFGSALSGLSLEETQDVELVHLLLAAAEMVSNQQFERANRLLTRCDWSGVHWTVLMQALADQHAFPIEHLKITAVGTTGREKIEETGKRLASFSESLNLPFSFNVVFLSEMKDVKEELFDIESDEAVAIYAYNYTKINDLDA</sequence>
<keyword evidence="1" id="KW-0805">Transcription regulation</keyword>
<proteinExistence type="inferred from homology"/>
<evidence type="ECO:0000256" key="3">
    <source>
        <dbReference type="PROSITE-ProRule" id="PRU01191"/>
    </source>
</evidence>
<evidence type="ECO:0000313" key="6">
    <source>
        <dbReference type="Proteomes" id="UP000325577"/>
    </source>
</evidence>
<evidence type="ECO:0000313" key="5">
    <source>
        <dbReference type="EMBL" id="KAA8549081.1"/>
    </source>
</evidence>
<reference evidence="5 6" key="1">
    <citation type="submission" date="2019-09" db="EMBL/GenBank/DDBJ databases">
        <title>A chromosome-level genome assembly of the Chinese tupelo Nyssa sinensis.</title>
        <authorList>
            <person name="Yang X."/>
            <person name="Kang M."/>
            <person name="Yang Y."/>
            <person name="Xiong H."/>
            <person name="Wang M."/>
            <person name="Zhang Z."/>
            <person name="Wang Z."/>
            <person name="Wu H."/>
            <person name="Ma T."/>
            <person name="Liu J."/>
            <person name="Xi Z."/>
        </authorList>
    </citation>
    <scope>NUCLEOTIDE SEQUENCE [LARGE SCALE GENOMIC DNA]</scope>
    <source>
        <strain evidence="5">J267</strain>
        <tissue evidence="5">Leaf</tissue>
    </source>
</reference>
<dbReference type="Pfam" id="PF03514">
    <property type="entry name" value="GRAS"/>
    <property type="match status" value="1"/>
</dbReference>
<dbReference type="InterPro" id="IPR005202">
    <property type="entry name" value="TF_GRAS"/>
</dbReference>
<gene>
    <name evidence="5" type="ORF">F0562_000765</name>
</gene>
<keyword evidence="6" id="KW-1185">Reference proteome</keyword>